<keyword evidence="2" id="KW-0472">Membrane</keyword>
<evidence type="ECO:0000256" key="1">
    <source>
        <dbReference type="SAM" id="MobiDB-lite"/>
    </source>
</evidence>
<dbReference type="InterPro" id="IPR025714">
    <property type="entry name" value="Methyltranfer_dom"/>
</dbReference>
<dbReference type="Pfam" id="PF13383">
    <property type="entry name" value="Methyltransf_22"/>
    <property type="match status" value="1"/>
</dbReference>
<dbReference type="PANTHER" id="PTHR32026">
    <property type="entry name" value="METHYLTRANSFERASE-LIKE PROTEIN 24"/>
    <property type="match status" value="1"/>
</dbReference>
<proteinExistence type="predicted"/>
<feature type="transmembrane region" description="Helical" evidence="2">
    <location>
        <begin position="12"/>
        <end position="32"/>
    </location>
</feature>
<feature type="region of interest" description="Disordered" evidence="1">
    <location>
        <begin position="513"/>
        <end position="535"/>
    </location>
</feature>
<evidence type="ECO:0000259" key="3">
    <source>
        <dbReference type="Pfam" id="PF13383"/>
    </source>
</evidence>
<dbReference type="AlphaFoldDB" id="A0A3D8QI51"/>
<dbReference type="Proteomes" id="UP000256328">
    <property type="component" value="Unassembled WGS sequence"/>
</dbReference>
<organism evidence="4 5">
    <name type="scientific">Coleophoma crateriformis</name>
    <dbReference type="NCBI Taxonomy" id="565419"/>
    <lineage>
        <taxon>Eukaryota</taxon>
        <taxon>Fungi</taxon>
        <taxon>Dikarya</taxon>
        <taxon>Ascomycota</taxon>
        <taxon>Pezizomycotina</taxon>
        <taxon>Leotiomycetes</taxon>
        <taxon>Helotiales</taxon>
        <taxon>Dermateaceae</taxon>
        <taxon>Coleophoma</taxon>
    </lineage>
</organism>
<dbReference type="PANTHER" id="PTHR32026:SF10">
    <property type="entry name" value="METHYLTRANSFERASE-LIKE PROTEIN 24-RELATED"/>
    <property type="match status" value="1"/>
</dbReference>
<name>A0A3D8QI51_9HELO</name>
<dbReference type="EMBL" id="PDLN01000018">
    <property type="protein sequence ID" value="RDW61526.1"/>
    <property type="molecule type" value="Genomic_DNA"/>
</dbReference>
<reference evidence="4 5" key="1">
    <citation type="journal article" date="2018" name="IMA Fungus">
        <title>IMA Genome-F 9: Draft genome sequence of Annulohypoxylon stygium, Aspergillus mulundensis, Berkeleyomyces basicola (syn. Thielaviopsis basicola), Ceratocystis smalleyi, two Cercospora beticola strains, Coleophoma cylindrospora, Fusarium fracticaudum, Phialophora cf. hyalina, and Morchella septimelata.</title>
        <authorList>
            <person name="Wingfield B.D."/>
            <person name="Bills G.F."/>
            <person name="Dong Y."/>
            <person name="Huang W."/>
            <person name="Nel W.J."/>
            <person name="Swalarsk-Parry B.S."/>
            <person name="Vaghefi N."/>
            <person name="Wilken P.M."/>
            <person name="An Z."/>
            <person name="de Beer Z.W."/>
            <person name="De Vos L."/>
            <person name="Chen L."/>
            <person name="Duong T.A."/>
            <person name="Gao Y."/>
            <person name="Hammerbacher A."/>
            <person name="Kikkert J.R."/>
            <person name="Li Y."/>
            <person name="Li H."/>
            <person name="Li K."/>
            <person name="Li Q."/>
            <person name="Liu X."/>
            <person name="Ma X."/>
            <person name="Naidoo K."/>
            <person name="Pethybridge S.J."/>
            <person name="Sun J."/>
            <person name="Steenkamp E.T."/>
            <person name="van der Nest M.A."/>
            <person name="van Wyk S."/>
            <person name="Wingfield M.J."/>
            <person name="Xiong C."/>
            <person name="Yue Q."/>
            <person name="Zhang X."/>
        </authorList>
    </citation>
    <scope>NUCLEOTIDE SEQUENCE [LARGE SCALE GENOMIC DNA]</scope>
    <source>
        <strain evidence="4 5">BP5796</strain>
    </source>
</reference>
<dbReference type="OrthoDB" id="10006218at2759"/>
<keyword evidence="2" id="KW-0812">Transmembrane</keyword>
<evidence type="ECO:0000313" key="5">
    <source>
        <dbReference type="Proteomes" id="UP000256328"/>
    </source>
</evidence>
<feature type="compositionally biased region" description="Polar residues" evidence="1">
    <location>
        <begin position="523"/>
        <end position="535"/>
    </location>
</feature>
<evidence type="ECO:0000256" key="2">
    <source>
        <dbReference type="SAM" id="Phobius"/>
    </source>
</evidence>
<keyword evidence="2" id="KW-1133">Transmembrane helix</keyword>
<comment type="caution">
    <text evidence="4">The sequence shown here is derived from an EMBL/GenBank/DDBJ whole genome shotgun (WGS) entry which is preliminary data.</text>
</comment>
<feature type="region of interest" description="Disordered" evidence="1">
    <location>
        <begin position="459"/>
        <end position="490"/>
    </location>
</feature>
<evidence type="ECO:0000313" key="4">
    <source>
        <dbReference type="EMBL" id="RDW61526.1"/>
    </source>
</evidence>
<dbReference type="InterPro" id="IPR026913">
    <property type="entry name" value="METTL24"/>
</dbReference>
<accession>A0A3D8QI51</accession>
<gene>
    <name evidence="4" type="ORF">BP5796_11418</name>
</gene>
<sequence>MAVRIVQVCGLWFWVAFLFFIIVVFHQTNVLIPEQRGTAVHRQPKLPQQAPALAPLKASKVGLTAKQRMQRSETSWRSSVALRHQMAKQHPQNPKIPFFPAQRLDDFGRTPYTLWDFFPATYTCPHDFQRVGRLGDGGKWVCGMSLYEERPAIAAVSHQNQPASKETIIYSFGVNDESTFEEGMLSRIPSAQIFAYDFSVNSFGPQLSPSYKSRAHFKKVGLGAIDELKQPNTQFYTLHTLMAQNNHTYIDILKIDIEGAEYTALDAFMDHCEHSGVMPVGQVMIELHLVDDKHVDFERFTKWWERLESFGMRPAWLEVNLMAVTMGQGKTDPRCLSMGVMGREMGTGHWDGVFGAGWDEHLQGFGITEFEDGGWWEAFRVGLRYNHSLRGHQDSKRAAILMINTIANISTYAFKPSGSPIELKGAYSVIVDAKAFEGILINPSLNNLLLKQASRLMDRGSNPETAGPELACRSADPSSRRPRARHPNPTTNAAIYTQAAEIVFAVQPAPCPSRCIPKRRKSTPPTKDLQGSPNP</sequence>
<protein>
    <recommendedName>
        <fullName evidence="3">Methyltransferase domain-containing protein</fullName>
    </recommendedName>
</protein>
<keyword evidence="5" id="KW-1185">Reference proteome</keyword>
<feature type="domain" description="Methyltransferase" evidence="3">
    <location>
        <begin position="116"/>
        <end position="308"/>
    </location>
</feature>